<feature type="region of interest" description="Disordered" evidence="1">
    <location>
        <begin position="73"/>
        <end position="104"/>
    </location>
</feature>
<sequence>MALPDPLTLTSSQEAFTHHPLPAIRQLSHQLHHHLDTNRAQLRSLVGASYRDLLGTAERIVEMDVQIRAVEGELGGGGETEGDGGDEGVGGVFEGGGTGDEEGR</sequence>
<evidence type="ECO:0000313" key="2">
    <source>
        <dbReference type="EMBL" id="TKA38845.1"/>
    </source>
</evidence>
<dbReference type="OrthoDB" id="46189at2759"/>
<organism evidence="2 3">
    <name type="scientific">Friedmanniomyces endolithicus</name>
    <dbReference type="NCBI Taxonomy" id="329885"/>
    <lineage>
        <taxon>Eukaryota</taxon>
        <taxon>Fungi</taxon>
        <taxon>Dikarya</taxon>
        <taxon>Ascomycota</taxon>
        <taxon>Pezizomycotina</taxon>
        <taxon>Dothideomycetes</taxon>
        <taxon>Dothideomycetidae</taxon>
        <taxon>Mycosphaerellales</taxon>
        <taxon>Teratosphaeriaceae</taxon>
        <taxon>Friedmanniomyces</taxon>
    </lineage>
</organism>
<reference evidence="2 3" key="1">
    <citation type="submission" date="2017-03" db="EMBL/GenBank/DDBJ databases">
        <title>Genomes of endolithic fungi from Antarctica.</title>
        <authorList>
            <person name="Coleine C."/>
            <person name="Masonjones S."/>
            <person name="Stajich J.E."/>
        </authorList>
    </citation>
    <scope>NUCLEOTIDE SEQUENCE [LARGE SCALE GENOMIC DNA]</scope>
    <source>
        <strain evidence="2 3">CCFEE 5311</strain>
    </source>
</reference>
<evidence type="ECO:0000256" key="1">
    <source>
        <dbReference type="SAM" id="MobiDB-lite"/>
    </source>
</evidence>
<dbReference type="Proteomes" id="UP000310066">
    <property type="component" value="Unassembled WGS sequence"/>
</dbReference>
<dbReference type="Pfam" id="PF08700">
    <property type="entry name" value="VPS51_Exo84_N"/>
    <property type="match status" value="1"/>
</dbReference>
<feature type="compositionally biased region" description="Gly residues" evidence="1">
    <location>
        <begin position="87"/>
        <end position="98"/>
    </location>
</feature>
<gene>
    <name evidence="2" type="ORF">B0A54_09894</name>
</gene>
<protein>
    <submittedName>
        <fullName evidence="2">Uncharacterized protein</fullName>
    </submittedName>
</protein>
<dbReference type="STRING" id="329885.A0A4U0UUS0"/>
<name>A0A4U0UUS0_9PEZI</name>
<dbReference type="EMBL" id="NAJP01000042">
    <property type="protein sequence ID" value="TKA38845.1"/>
    <property type="molecule type" value="Genomic_DNA"/>
</dbReference>
<proteinExistence type="predicted"/>
<accession>A0A4U0UUS0</accession>
<evidence type="ECO:0000313" key="3">
    <source>
        <dbReference type="Proteomes" id="UP000310066"/>
    </source>
</evidence>
<dbReference type="AlphaFoldDB" id="A0A4U0UUS0"/>
<comment type="caution">
    <text evidence="2">The sequence shown here is derived from an EMBL/GenBank/DDBJ whole genome shotgun (WGS) entry which is preliminary data.</text>
</comment>